<sequence length="213" mass="23877">MVQFSKEPNNLCNVNTFKHSGLATAKTISVQDGKYSARKHTLSSRITEIQEKLSERILELLVLPGDDVPLLLLDIGCGSGLSGETLSESGNQWIGLDISDSMLSEMMLRCSGMTWDSWMELLMVILASQWCRPVLKWHNFIAGHFLDHYISVYPERNDQLELILGFAKRAGFAVGVVVDFSPQEDGKKVNRFQVARIPPALFRNTGNQTMVFL</sequence>
<evidence type="ECO:0000313" key="1">
    <source>
        <dbReference type="EMBL" id="KAI3841368.1"/>
    </source>
</evidence>
<dbReference type="InterPro" id="IPR029063">
    <property type="entry name" value="SAM-dependent_MTases_sf"/>
</dbReference>
<dbReference type="Gene3D" id="3.40.50.150">
    <property type="entry name" value="Vaccinia Virus protein VP39"/>
    <property type="match status" value="1"/>
</dbReference>
<organism evidence="1 2">
    <name type="scientific">Papaver atlanticum</name>
    <dbReference type="NCBI Taxonomy" id="357466"/>
    <lineage>
        <taxon>Eukaryota</taxon>
        <taxon>Viridiplantae</taxon>
        <taxon>Streptophyta</taxon>
        <taxon>Embryophyta</taxon>
        <taxon>Tracheophyta</taxon>
        <taxon>Spermatophyta</taxon>
        <taxon>Magnoliopsida</taxon>
        <taxon>Ranunculales</taxon>
        <taxon>Papaveraceae</taxon>
        <taxon>Papaveroideae</taxon>
        <taxon>Papaver</taxon>
    </lineage>
</organism>
<keyword evidence="2" id="KW-1185">Reference proteome</keyword>
<dbReference type="GO" id="GO:0016435">
    <property type="term" value="F:rRNA (guanine) methyltransferase activity"/>
    <property type="evidence" value="ECO:0007669"/>
    <property type="project" value="InterPro"/>
</dbReference>
<dbReference type="Proteomes" id="UP001202328">
    <property type="component" value="Unassembled WGS sequence"/>
</dbReference>
<proteinExistence type="predicted"/>
<reference evidence="1" key="1">
    <citation type="submission" date="2022-04" db="EMBL/GenBank/DDBJ databases">
        <title>A functionally conserved STORR gene fusion in Papaver species that diverged 16.8 million years ago.</title>
        <authorList>
            <person name="Catania T."/>
        </authorList>
    </citation>
    <scope>NUCLEOTIDE SEQUENCE</scope>
    <source>
        <strain evidence="1">S-188037</strain>
    </source>
</reference>
<dbReference type="InterPro" id="IPR039769">
    <property type="entry name" value="Bud23-like"/>
</dbReference>
<dbReference type="EMBL" id="JAJJMB010017174">
    <property type="protein sequence ID" value="KAI3841368.1"/>
    <property type="molecule type" value="Genomic_DNA"/>
</dbReference>
<dbReference type="PANTHER" id="PTHR12734:SF0">
    <property type="entry name" value="18S RRNA (GUANINE-N(7))-METHYLTRANSFERASE-RELATED"/>
    <property type="match status" value="1"/>
</dbReference>
<comment type="caution">
    <text evidence="1">The sequence shown here is derived from an EMBL/GenBank/DDBJ whole genome shotgun (WGS) entry which is preliminary data.</text>
</comment>
<dbReference type="PANTHER" id="PTHR12734">
    <property type="entry name" value="METHYLTRANSFERASE-RELATED"/>
    <property type="match status" value="1"/>
</dbReference>
<gene>
    <name evidence="1" type="ORF">MKW98_007849</name>
</gene>
<dbReference type="GO" id="GO:0005730">
    <property type="term" value="C:nucleolus"/>
    <property type="evidence" value="ECO:0007669"/>
    <property type="project" value="TreeGrafter"/>
</dbReference>
<dbReference type="Gene3D" id="3.30.390.110">
    <property type="match status" value="1"/>
</dbReference>
<evidence type="ECO:0000313" key="2">
    <source>
        <dbReference type="Proteomes" id="UP001202328"/>
    </source>
</evidence>
<dbReference type="AlphaFoldDB" id="A0AAD4X4K6"/>
<protein>
    <submittedName>
        <fullName evidence="1">Uncharacterized protein</fullName>
    </submittedName>
</protein>
<dbReference type="GO" id="GO:0070476">
    <property type="term" value="P:rRNA (guanine-N7)-methylation"/>
    <property type="evidence" value="ECO:0007669"/>
    <property type="project" value="InterPro"/>
</dbReference>
<name>A0AAD4X4K6_9MAGN</name>
<accession>A0AAD4X4K6</accession>
<dbReference type="SUPFAM" id="SSF53335">
    <property type="entry name" value="S-adenosyl-L-methionine-dependent methyltransferases"/>
    <property type="match status" value="1"/>
</dbReference>